<dbReference type="GO" id="GO:0003690">
    <property type="term" value="F:double-stranded DNA binding"/>
    <property type="evidence" value="ECO:0007669"/>
    <property type="project" value="TreeGrafter"/>
</dbReference>
<dbReference type="GO" id="GO:0043590">
    <property type="term" value="C:bacterial nucleoid"/>
    <property type="evidence" value="ECO:0007669"/>
    <property type="project" value="TreeGrafter"/>
</dbReference>
<comment type="subcellular location">
    <subcellularLocation>
        <location evidence="1 6">Cytoplasm</location>
        <location evidence="1 6">Nucleoid</location>
    </subcellularLocation>
</comment>
<name>A0AA37WM64_9GAMM</name>
<dbReference type="NCBIfam" id="NF001462">
    <property type="entry name" value="PRK00321.1-3"/>
    <property type="match status" value="1"/>
</dbReference>
<evidence type="ECO:0000256" key="5">
    <source>
        <dbReference type="ARBA" id="ARBA00023172"/>
    </source>
</evidence>
<accession>A0AA37WM64</accession>
<comment type="similarity">
    <text evidence="2 6">Belongs to the RdgC family.</text>
</comment>
<evidence type="ECO:0000256" key="2">
    <source>
        <dbReference type="ARBA" id="ARBA00008657"/>
    </source>
</evidence>
<dbReference type="GO" id="GO:0000018">
    <property type="term" value="P:regulation of DNA recombination"/>
    <property type="evidence" value="ECO:0007669"/>
    <property type="project" value="TreeGrafter"/>
</dbReference>
<proteinExistence type="inferred from homology"/>
<organism evidence="7 8">
    <name type="scientific">Marinibactrum halimedae</name>
    <dbReference type="NCBI Taxonomy" id="1444977"/>
    <lineage>
        <taxon>Bacteria</taxon>
        <taxon>Pseudomonadati</taxon>
        <taxon>Pseudomonadota</taxon>
        <taxon>Gammaproteobacteria</taxon>
        <taxon>Cellvibrionales</taxon>
        <taxon>Cellvibrionaceae</taxon>
        <taxon>Marinibactrum</taxon>
    </lineage>
</organism>
<evidence type="ECO:0000256" key="1">
    <source>
        <dbReference type="ARBA" id="ARBA00004453"/>
    </source>
</evidence>
<comment type="caution">
    <text evidence="7">The sequence shown here is derived from an EMBL/GenBank/DDBJ whole genome shotgun (WGS) entry which is preliminary data.</text>
</comment>
<dbReference type="InterPro" id="IPR007476">
    <property type="entry name" value="RdgC"/>
</dbReference>
<dbReference type="EMBL" id="BSPD01000037">
    <property type="protein sequence ID" value="GLS25985.1"/>
    <property type="molecule type" value="Genomic_DNA"/>
</dbReference>
<evidence type="ECO:0000256" key="3">
    <source>
        <dbReference type="ARBA" id="ARBA00022296"/>
    </source>
</evidence>
<dbReference type="GO" id="GO:0005737">
    <property type="term" value="C:cytoplasm"/>
    <property type="evidence" value="ECO:0007669"/>
    <property type="project" value="UniProtKB-UniRule"/>
</dbReference>
<dbReference type="NCBIfam" id="NF001464">
    <property type="entry name" value="PRK00321.1-5"/>
    <property type="match status" value="1"/>
</dbReference>
<dbReference type="Pfam" id="PF04381">
    <property type="entry name" value="RdgC"/>
    <property type="match status" value="1"/>
</dbReference>
<keyword evidence="8" id="KW-1185">Reference proteome</keyword>
<reference evidence="7 8" key="1">
    <citation type="journal article" date="2014" name="Int. J. Syst. Evol. Microbiol.">
        <title>Complete genome sequence of Corynebacterium casei LMG S-19264T (=DSM 44701T), isolated from a smear-ripened cheese.</title>
        <authorList>
            <consortium name="US DOE Joint Genome Institute (JGI-PGF)"/>
            <person name="Walter F."/>
            <person name="Albersmeier A."/>
            <person name="Kalinowski J."/>
            <person name="Ruckert C."/>
        </authorList>
    </citation>
    <scope>NUCLEOTIDE SEQUENCE [LARGE SCALE GENOMIC DNA]</scope>
    <source>
        <strain evidence="7 8">NBRC 110095</strain>
    </source>
</reference>
<evidence type="ECO:0000313" key="8">
    <source>
        <dbReference type="Proteomes" id="UP001156870"/>
    </source>
</evidence>
<dbReference type="HAMAP" id="MF_00194">
    <property type="entry name" value="RdgC"/>
    <property type="match status" value="1"/>
</dbReference>
<dbReference type="RefSeq" id="WP_232593244.1">
    <property type="nucleotide sequence ID" value="NZ_BSPD01000037.1"/>
</dbReference>
<keyword evidence="5 6" id="KW-0233">DNA recombination</keyword>
<dbReference type="PANTHER" id="PTHR38103:SF1">
    <property type="entry name" value="RECOMBINATION-ASSOCIATED PROTEIN RDGC"/>
    <property type="match status" value="1"/>
</dbReference>
<protein>
    <recommendedName>
        <fullName evidence="3 6">Recombination-associated protein RdgC</fullName>
    </recommendedName>
</protein>
<keyword evidence="4 6" id="KW-0963">Cytoplasm</keyword>
<sequence length="304" mass="34634">MWFKNIQFYRLASPFQLTEEELEKSLEENKFTPCGRHDLVRYGWISPLGKHSDRLLHASSGCILLCTRKQEKVLPASAIKELVNEKVDLIEQKEDRKVYRKEKDAIKEDVIQENLPNALCRTNDTYAYIDLQQQWIVIDSSSANKAEELVSYLRKSIGSFPAIPCQTTDTPAIIMTQWLSSAEIPSYLLLGTECEMKTRTEEGSLVQCKNQDLLSEEIQSHIDNGKEVSKLALTWRDKVSFVAYADLSLKRMKFGEELIEESSNASDGDPIVQFDTDLAIMSNTIRELLSDILEEFGGIKQEAI</sequence>
<evidence type="ECO:0000313" key="7">
    <source>
        <dbReference type="EMBL" id="GLS25985.1"/>
    </source>
</evidence>
<comment type="function">
    <text evidence="6">May be involved in recombination.</text>
</comment>
<dbReference type="GO" id="GO:0006310">
    <property type="term" value="P:DNA recombination"/>
    <property type="evidence" value="ECO:0007669"/>
    <property type="project" value="UniProtKB-UniRule"/>
</dbReference>
<dbReference type="PANTHER" id="PTHR38103">
    <property type="entry name" value="RECOMBINATION-ASSOCIATED PROTEIN RDGC"/>
    <property type="match status" value="1"/>
</dbReference>
<evidence type="ECO:0000256" key="4">
    <source>
        <dbReference type="ARBA" id="ARBA00022490"/>
    </source>
</evidence>
<dbReference type="AlphaFoldDB" id="A0AA37WM64"/>
<evidence type="ECO:0000256" key="6">
    <source>
        <dbReference type="HAMAP-Rule" id="MF_00194"/>
    </source>
</evidence>
<gene>
    <name evidence="7" type="primary">rdgC_1</name>
    <name evidence="6" type="synonym">rdgC</name>
    <name evidence="7" type="ORF">GCM10007877_17000</name>
</gene>
<dbReference type="Proteomes" id="UP001156870">
    <property type="component" value="Unassembled WGS sequence"/>
</dbReference>